<evidence type="ECO:0000256" key="22">
    <source>
        <dbReference type="ARBA" id="ARBA00047995"/>
    </source>
</evidence>
<evidence type="ECO:0000256" key="5">
    <source>
        <dbReference type="ARBA" id="ARBA00021516"/>
    </source>
</evidence>
<dbReference type="GO" id="GO:0005634">
    <property type="term" value="C:nucleus"/>
    <property type="evidence" value="ECO:0007669"/>
    <property type="project" value="UniProtKB-SubCell"/>
</dbReference>
<keyword evidence="8" id="KW-0540">Nuclease</keyword>
<dbReference type="EMBL" id="JAGFBS010000001">
    <property type="protein sequence ID" value="KAG6382086.1"/>
    <property type="molecule type" value="Genomic_DNA"/>
</dbReference>
<keyword evidence="9" id="KW-0479">Metal-binding</keyword>
<keyword evidence="11" id="KW-0255">Endonuclease</keyword>
<dbReference type="Gene3D" id="3.40.50.300">
    <property type="entry name" value="P-loop containing nucleotide triphosphate hydrolases"/>
    <property type="match status" value="2"/>
</dbReference>
<evidence type="ECO:0000256" key="7">
    <source>
        <dbReference type="ARBA" id="ARBA00022705"/>
    </source>
</evidence>
<sequence length="1201" mass="133727">MQDYINQSPTKHKSKENHADDLSLLLDGAENWDWADMEADFLTPKKKSASPTKRSPIKRQRSPVKPVTPRRACSMPSGNAPNLSLSALLEGAETWDWQDMESDFLSPARKRGKLKSGVALEQPYTKTPCARCIVEAVQEGQRRGSKLLSVKTLAHGHLRSVTLQDDWAESDVRKGDIINVLGHFDSEGAITISSRDNLFIHHPDLLLTATALSNAPHCRRKPLLSSLVRSTSDATPALVWGNMLHEIMQTCLATQQWDEFYVEDLIEDAVMKNLPEIIKIGTDIEEAKRELKLRSRGLKVFSERYIADTPKPDAILANTRAAANQNTLLAITSLHDIEEDIWSPTYGLKGKLDASVQTIIAENTFDKSVKQKPLLSTHTMPFEIKTGRSIAGMEHRAQTMLYTLLVEERYGVQVPSGLLYYTQSEEVNEMAAYMMRRVNQSKATEPFLPPTIDDERTCKRCYSLDACMLYRKASIAVENVVDDASPIAGIYDAKTSHLTPAQADFFKQWEALIALEEQDGIRFRKELWTMSAQKRAEKGRCFDSMVIDKTFFPSSLPSAGKIHRYTYRFIRGNDAPSQSQSLLNGHMNMGDAISISVEPELLALARGCIVDLTPQQVVVGVDHELNLDKIAARLQVLRNLERRIRPEFRIDRDEMSGMGRIRDNLAQLFYADGDTRRLGLVVDLRKPAFEDEQATVDALRDVPEYVAATSTLNSGQVSAMTRALSANDYALILGMPGTGKTTVIAALIRTFVATGKTVLLASYTHSAVDTILLKLKDDDYSILRLGNVDKVHPDVRQFTEAKKKTAKTIEQLENQLMSPPVVATTCLTIDHPLFSRRTFDYCIIDEASQITLPTCLGPLRFADKFVLVGDHFQLPPLVRNPAARKGGLDVSLFRKLSVAHPHAVVDLTHQYRMNEDIMLLSNKLIYSDRLRCGSESVAKQSLVLPDKTFIDTLCGAGGCLCSDGKCWLAQLLDENCKAVFVDTDRVPAIDSRVGDLVQNEVEGKIVYQIVEALSRSGIEERQIGIMSLYRQQIKLLSHLLQDRKQIEILTADKSQGRDKDCVIISMVRSNDHGQVGDLLKDWRRVNVSFTRARSKLVIIGSRRTLGVTALLAEFLELMEERGWVLVLGEGAERMHPMLEPPRMVVVGKQGGKREAEEVGNGNGAGADGGGVETPPKKARTPVRDGVLRGRPILQDVVNDGL</sequence>
<keyword evidence="10" id="KW-0547">Nucleotide-binding</keyword>
<evidence type="ECO:0000256" key="17">
    <source>
        <dbReference type="ARBA" id="ARBA00023014"/>
    </source>
</evidence>
<keyword evidence="12" id="KW-0227">DNA damage</keyword>
<feature type="domain" description="DNA2/NAM7 helicase helicase" evidence="25">
    <location>
        <begin position="803"/>
        <end position="878"/>
    </location>
</feature>
<dbReference type="InterPro" id="IPR041679">
    <property type="entry name" value="DNA2/NAM7-like_C"/>
</dbReference>
<dbReference type="Pfam" id="PF13087">
    <property type="entry name" value="AAA_12"/>
    <property type="match status" value="1"/>
</dbReference>
<evidence type="ECO:0000256" key="11">
    <source>
        <dbReference type="ARBA" id="ARBA00022759"/>
    </source>
</evidence>
<dbReference type="PANTHER" id="PTHR43788">
    <property type="entry name" value="DNA2/NAM7 HELICASE FAMILY MEMBER"/>
    <property type="match status" value="1"/>
</dbReference>
<dbReference type="CDD" id="cd22318">
    <property type="entry name" value="DNA2_N-like"/>
    <property type="match status" value="1"/>
</dbReference>
<organism evidence="27 28">
    <name type="scientific">Boletus reticuloceps</name>
    <dbReference type="NCBI Taxonomy" id="495285"/>
    <lineage>
        <taxon>Eukaryota</taxon>
        <taxon>Fungi</taxon>
        <taxon>Dikarya</taxon>
        <taxon>Basidiomycota</taxon>
        <taxon>Agaricomycotina</taxon>
        <taxon>Agaricomycetes</taxon>
        <taxon>Agaricomycetidae</taxon>
        <taxon>Boletales</taxon>
        <taxon>Boletineae</taxon>
        <taxon>Boletaceae</taxon>
        <taxon>Boletoideae</taxon>
        <taxon>Boletus</taxon>
    </lineage>
</organism>
<keyword evidence="16" id="KW-0408">Iron</keyword>
<feature type="domain" description="DNA2/NAM7 helicase-like C-terminal" evidence="26">
    <location>
        <begin position="888"/>
        <end position="1102"/>
    </location>
</feature>
<feature type="compositionally biased region" description="Gly residues" evidence="23">
    <location>
        <begin position="1160"/>
        <end position="1171"/>
    </location>
</feature>
<name>A0A8I3AH09_9AGAM</name>
<keyword evidence="17" id="KW-0411">Iron-sulfur</keyword>
<keyword evidence="13" id="KW-0378">Hydrolase</keyword>
<evidence type="ECO:0000256" key="8">
    <source>
        <dbReference type="ARBA" id="ARBA00022722"/>
    </source>
</evidence>
<dbReference type="GO" id="GO:0016787">
    <property type="term" value="F:hydrolase activity"/>
    <property type="evidence" value="ECO:0007669"/>
    <property type="project" value="UniProtKB-KW"/>
</dbReference>
<evidence type="ECO:0000256" key="20">
    <source>
        <dbReference type="ARBA" id="ARBA00023242"/>
    </source>
</evidence>
<evidence type="ECO:0000256" key="4">
    <source>
        <dbReference type="ARBA" id="ARBA00012551"/>
    </source>
</evidence>
<feature type="region of interest" description="Disordered" evidence="23">
    <location>
        <begin position="1149"/>
        <end position="1185"/>
    </location>
</feature>
<evidence type="ECO:0000256" key="21">
    <source>
        <dbReference type="ARBA" id="ARBA00023268"/>
    </source>
</evidence>
<evidence type="ECO:0000256" key="18">
    <source>
        <dbReference type="ARBA" id="ARBA00023125"/>
    </source>
</evidence>
<dbReference type="InterPro" id="IPR011604">
    <property type="entry name" value="PDDEXK-like_dom_sf"/>
</dbReference>
<evidence type="ECO:0000256" key="14">
    <source>
        <dbReference type="ARBA" id="ARBA00022806"/>
    </source>
</evidence>
<evidence type="ECO:0000256" key="3">
    <source>
        <dbReference type="ARBA" id="ARBA00007913"/>
    </source>
</evidence>
<evidence type="ECO:0000259" key="25">
    <source>
        <dbReference type="Pfam" id="PF13086"/>
    </source>
</evidence>
<dbReference type="InterPro" id="IPR047187">
    <property type="entry name" value="SF1_C_Upf1"/>
</dbReference>
<dbReference type="CDD" id="cd18041">
    <property type="entry name" value="DEXXQc_DNA2"/>
    <property type="match status" value="1"/>
</dbReference>
<dbReference type="SUPFAM" id="SSF52540">
    <property type="entry name" value="P-loop containing nucleoside triphosphate hydrolases"/>
    <property type="match status" value="1"/>
</dbReference>
<accession>A0A8I3AH09</accession>
<evidence type="ECO:0000259" key="24">
    <source>
        <dbReference type="Pfam" id="PF08696"/>
    </source>
</evidence>
<dbReference type="OrthoDB" id="6513042at2759"/>
<proteinExistence type="inferred from homology"/>
<dbReference type="GO" id="GO:0005524">
    <property type="term" value="F:ATP binding"/>
    <property type="evidence" value="ECO:0007669"/>
    <property type="project" value="UniProtKB-KW"/>
</dbReference>
<feature type="domain" description="DNA replication factor Dna2 N-terminal" evidence="24">
    <location>
        <begin position="156"/>
        <end position="357"/>
    </location>
</feature>
<evidence type="ECO:0000256" key="10">
    <source>
        <dbReference type="ARBA" id="ARBA00022741"/>
    </source>
</evidence>
<dbReference type="GO" id="GO:0046872">
    <property type="term" value="F:metal ion binding"/>
    <property type="evidence" value="ECO:0007669"/>
    <property type="project" value="UniProtKB-KW"/>
</dbReference>
<evidence type="ECO:0000256" key="13">
    <source>
        <dbReference type="ARBA" id="ARBA00022801"/>
    </source>
</evidence>
<dbReference type="GO" id="GO:0003677">
    <property type="term" value="F:DNA binding"/>
    <property type="evidence" value="ECO:0007669"/>
    <property type="project" value="UniProtKB-KW"/>
</dbReference>
<evidence type="ECO:0000256" key="6">
    <source>
        <dbReference type="ARBA" id="ARBA00022485"/>
    </source>
</evidence>
<dbReference type="InterPro" id="IPR050534">
    <property type="entry name" value="Coronavir_polyprotein_1ab"/>
</dbReference>
<reference evidence="27" key="1">
    <citation type="submission" date="2021-03" db="EMBL/GenBank/DDBJ databases">
        <title>Evolutionary innovations through gain and loss of genes in the ectomycorrhizal Boletales.</title>
        <authorList>
            <person name="Wu G."/>
            <person name="Miyauchi S."/>
            <person name="Morin E."/>
            <person name="Yang Z.-L."/>
            <person name="Xu J."/>
            <person name="Martin F.M."/>
        </authorList>
    </citation>
    <scope>NUCLEOTIDE SEQUENCE</scope>
    <source>
        <strain evidence="27">BR01</strain>
    </source>
</reference>
<dbReference type="GO" id="GO:0004519">
    <property type="term" value="F:endonuclease activity"/>
    <property type="evidence" value="ECO:0007669"/>
    <property type="project" value="UniProtKB-KW"/>
</dbReference>
<comment type="similarity">
    <text evidence="3">Belongs to the DNA2/NAM7 helicase family.</text>
</comment>
<dbReference type="InterPro" id="IPR027417">
    <property type="entry name" value="P-loop_NTPase"/>
</dbReference>
<dbReference type="GO" id="GO:0043139">
    <property type="term" value="F:5'-3' DNA helicase activity"/>
    <property type="evidence" value="ECO:0007669"/>
    <property type="project" value="TreeGrafter"/>
</dbReference>
<evidence type="ECO:0000259" key="26">
    <source>
        <dbReference type="Pfam" id="PF13087"/>
    </source>
</evidence>
<evidence type="ECO:0000256" key="19">
    <source>
        <dbReference type="ARBA" id="ARBA00023204"/>
    </source>
</evidence>
<comment type="cofactor">
    <cofactor evidence="1">
        <name>[4Fe-4S] cluster</name>
        <dbReference type="ChEBI" id="CHEBI:49883"/>
    </cofactor>
</comment>
<comment type="subcellular location">
    <subcellularLocation>
        <location evidence="2">Nucleus</location>
    </subcellularLocation>
</comment>
<dbReference type="Gene3D" id="3.90.320.10">
    <property type="match status" value="1"/>
</dbReference>
<evidence type="ECO:0000256" key="23">
    <source>
        <dbReference type="SAM" id="MobiDB-lite"/>
    </source>
</evidence>
<dbReference type="Proteomes" id="UP000683000">
    <property type="component" value="Unassembled WGS sequence"/>
</dbReference>
<dbReference type="InterPro" id="IPR026851">
    <property type="entry name" value="Dna2/JHS1_DEXXQ-box"/>
</dbReference>
<dbReference type="GO" id="GO:0006260">
    <property type="term" value="P:DNA replication"/>
    <property type="evidence" value="ECO:0007669"/>
    <property type="project" value="UniProtKB-KW"/>
</dbReference>
<evidence type="ECO:0000313" key="28">
    <source>
        <dbReference type="Proteomes" id="UP000683000"/>
    </source>
</evidence>
<protein>
    <recommendedName>
        <fullName evidence="5">DNA replication ATP-dependent helicase/nuclease DNA2</fullName>
        <ecNumber evidence="4">3.6.4.12</ecNumber>
    </recommendedName>
</protein>
<keyword evidence="14" id="KW-0347">Helicase</keyword>
<evidence type="ECO:0000256" key="2">
    <source>
        <dbReference type="ARBA" id="ARBA00004123"/>
    </source>
</evidence>
<keyword evidence="18" id="KW-0238">DNA-binding</keyword>
<dbReference type="PANTHER" id="PTHR43788:SF8">
    <property type="entry name" value="DNA-BINDING PROTEIN SMUBP-2"/>
    <property type="match status" value="1"/>
</dbReference>
<dbReference type="Pfam" id="PF13086">
    <property type="entry name" value="AAA_11"/>
    <property type="match status" value="1"/>
</dbReference>
<evidence type="ECO:0000256" key="12">
    <source>
        <dbReference type="ARBA" id="ARBA00022763"/>
    </source>
</evidence>
<keyword evidence="21" id="KW-0511">Multifunctional enzyme</keyword>
<keyword evidence="28" id="KW-1185">Reference proteome</keyword>
<evidence type="ECO:0000256" key="16">
    <source>
        <dbReference type="ARBA" id="ARBA00023004"/>
    </source>
</evidence>
<comment type="caution">
    <text evidence="27">The sequence shown here is derived from an EMBL/GenBank/DDBJ whole genome shotgun (WGS) entry which is preliminary data.</text>
</comment>
<dbReference type="GO" id="GO:0051539">
    <property type="term" value="F:4 iron, 4 sulfur cluster binding"/>
    <property type="evidence" value="ECO:0007669"/>
    <property type="project" value="UniProtKB-KW"/>
</dbReference>
<dbReference type="Pfam" id="PF08696">
    <property type="entry name" value="Dna2"/>
    <property type="match status" value="1"/>
</dbReference>
<dbReference type="InterPro" id="IPR041677">
    <property type="entry name" value="DNA2/NAM7_AAA_11"/>
</dbReference>
<dbReference type="EC" id="3.6.4.12" evidence="4"/>
<dbReference type="GO" id="GO:0017116">
    <property type="term" value="F:single-stranded DNA helicase activity"/>
    <property type="evidence" value="ECO:0007669"/>
    <property type="project" value="InterPro"/>
</dbReference>
<evidence type="ECO:0000313" key="27">
    <source>
        <dbReference type="EMBL" id="KAG6382086.1"/>
    </source>
</evidence>
<keyword evidence="19" id="KW-0234">DNA repair</keyword>
<evidence type="ECO:0000256" key="9">
    <source>
        <dbReference type="ARBA" id="ARBA00022723"/>
    </source>
</evidence>
<comment type="catalytic activity">
    <reaction evidence="22">
        <text>ATP + H2O = ADP + phosphate + H(+)</text>
        <dbReference type="Rhea" id="RHEA:13065"/>
        <dbReference type="ChEBI" id="CHEBI:15377"/>
        <dbReference type="ChEBI" id="CHEBI:15378"/>
        <dbReference type="ChEBI" id="CHEBI:30616"/>
        <dbReference type="ChEBI" id="CHEBI:43474"/>
        <dbReference type="ChEBI" id="CHEBI:456216"/>
        <dbReference type="EC" id="3.6.4.12"/>
    </reaction>
</comment>
<keyword evidence="15" id="KW-0067">ATP-binding</keyword>
<dbReference type="FunFam" id="3.40.50.300:FF:001170">
    <property type="entry name" value="DNA replication helicase Dna2"/>
    <property type="match status" value="1"/>
</dbReference>
<evidence type="ECO:0000256" key="15">
    <source>
        <dbReference type="ARBA" id="ARBA00022840"/>
    </source>
</evidence>
<keyword evidence="6" id="KW-0004">4Fe-4S</keyword>
<keyword evidence="20" id="KW-0539">Nucleus</keyword>
<feature type="region of interest" description="Disordered" evidence="23">
    <location>
        <begin position="42"/>
        <end position="79"/>
    </location>
</feature>
<keyword evidence="7" id="KW-0235">DNA replication</keyword>
<dbReference type="AlphaFoldDB" id="A0A8I3AH09"/>
<dbReference type="FunFam" id="3.40.50.300:FF:000789">
    <property type="entry name" value="DNA replication ATP-dependent helicase/nuclease DNA2"/>
    <property type="match status" value="1"/>
</dbReference>
<dbReference type="CDD" id="cd18808">
    <property type="entry name" value="SF1_C_Upf1"/>
    <property type="match status" value="1"/>
</dbReference>
<dbReference type="InterPro" id="IPR014808">
    <property type="entry name" value="DNA_replication_fac_Dna2_N"/>
</dbReference>
<dbReference type="GO" id="GO:0006281">
    <property type="term" value="P:DNA repair"/>
    <property type="evidence" value="ECO:0007669"/>
    <property type="project" value="UniProtKB-KW"/>
</dbReference>
<gene>
    <name evidence="27" type="ORF">JVT61DRAFT_724</name>
</gene>
<evidence type="ECO:0000256" key="1">
    <source>
        <dbReference type="ARBA" id="ARBA00001966"/>
    </source>
</evidence>